<dbReference type="InterPro" id="IPR050557">
    <property type="entry name" value="RTX_toxin/Mannuronan_C5-epim"/>
</dbReference>
<dbReference type="InterPro" id="IPR013783">
    <property type="entry name" value="Ig-like_fold"/>
</dbReference>
<sequence>MAPIFFPNYSLQGVTGQDIEGSSVIEDGGTTLRLTGNQWKAIDLGSYQITANTVLEFDFSSSAIGEVHGIGFDNDITAYTGAVDGPQYFKVAGTQTTSGFNAVFDDYDPSEGTKAYKIYVGHHASGSYSNLVFANDHDIASPTAESVFSNVRLYEEPATPTVIMANATGPSSVNEGSPYTLALSASGATVTTWEIDWGDGMVEVLPGTTQSATHFYADGESVHSITATASNGTNTYSVSGSQSVGDFNRDGSITNDDGQAALFFLTPLGSLNAPWDVDLVGDFNGDGIFSQDDLSHLSDAINNGTPTGSFVPVQVLDVAPTLSITRSAAVEVGQVYSLMLDVTDPGEDVITQWSIDWGDNSVIEIEPGSTSLFTHSYTNTGTFKIIVTAADDAGTYTKLVSVEVVPQFTADPKGIGDFNQDGQTDADDIDILYGYINAVGVGGQPQNTSQRAGDLFNDGVLDQRDMDHLIWGLLGTQYGDVNLDGMVDHQDEDLIASYMGASVTGWELGDFDGDGDHDTADQAVLVANYGFRAYTPVNLTGTNGNDILYGFRGDDVISGGDGHDFLWGGEGNDTIEGGVGIDTVGGISAGDLVRQHEGVDHDGDRIINIREVFGVGTDPASYRDTDLDALPDDWEIAYFGSDLSVIGKNTNGSYSDFDSDNLTDFEDFLFGTNPTLDDSDGDSVLDGDEVQQGSNALSSADGGIALASDHYEYITVNVYDPSLTEPHPDPNVTWYTGATEQWGVHLGNIFHTSSNPFSFQEAESYRFTKGTSHEIRLQHLLTKQEFLDLGGVADYDWTLNFSDSSDYFVIDNNTPKLTGLHYNYGTDGFDLTQGLSADLHIPHFDLDIDSDNNEGTVRTDDEDRIEATNDKRVVIHRGDRDGDGVVDTHDYDGVAGLEFTPITLSLSDNLQFANASVIDLTFHYDAVEPVDLLGADTPPVETGEFRIWKANVSADRSDWASFYIEPDTKISASSLGLQPGGSVTLYLEGVYSSPGESLIVDVDVTGELSPGETWQGTLTDKVRISSSGLVIHTDADNDGDIDYNRREHIHKYWGAGGLTVVNRGDIDGDSIPDFADGMNLFGAFEDTDDRIKGFPKFQNLRVGIPQLNNTVIDQVRFVYSDSAPDQVQRNEIGQMGDMVFSSFTTETQGHFRVWLADGYRRDPDAVNAAGPGDYIPSGEWLTAQQLDIELDGGDTLHTYVESINGSAEPQTILVQLLASDGTLYEDIVRYTPFDPEIVVTEEKIAGFQVIHGDGVSPIYGTSGRDIIYGTANADIIDAGDGDDLIVTYAGNDSVNAGAGADRIFAWSGDKIIAVDSSDIVSHQTGINPSAVSLTNNDVIDLDIEVSASAIQAQVVGAGGGGLAAFTGEDIIEAYKWAYGDDDVWLAAYQHAGGEVRGVAGDNVLFSKWNFNRLTNPNTGGLVGMEVLIQYNIGNVLDAAMALRKAILSKATVWGPSDFQDYMNMVFADPKVDRQTFDQTMLAWREMRKRQIEYVRETTSLLASVYLEGLTIAFGAGAQLALAVIELPDTVRDISSVANAAFSLVRSLPGRFEDWVDDEPDHNEGPLLDDVLPGASSILANTNASINNESVSSIDLEFSAVAAAGQRIARALIKLGDFGEFRAYRDVIRPVINGVESPLGFIWRKDFDLKLDVKEFNGRRTLVLGTAQETGGTHAATISRITNDMLKNAPAHKEYLYVGLNRSLRTMLDTGEALNGSKPTRLFNDQFYRHRPDIFAVYRDKNSGLLKVELHEVVSQTQLSETSRQAIQQNLDDMMAQIGRLSGSLVTPVTKLHDMDPAS</sequence>
<keyword evidence="5" id="KW-1185">Reference proteome</keyword>
<dbReference type="PROSITE" id="PS50093">
    <property type="entry name" value="PKD"/>
    <property type="match status" value="1"/>
</dbReference>
<dbReference type="PROSITE" id="PS00018">
    <property type="entry name" value="EF_HAND_1"/>
    <property type="match status" value="1"/>
</dbReference>
<dbReference type="InterPro" id="IPR011049">
    <property type="entry name" value="Serralysin-like_metalloprot_C"/>
</dbReference>
<evidence type="ECO:0000256" key="1">
    <source>
        <dbReference type="ARBA" id="ARBA00004613"/>
    </source>
</evidence>
<evidence type="ECO:0000313" key="5">
    <source>
        <dbReference type="Proteomes" id="UP000541810"/>
    </source>
</evidence>
<dbReference type="PANTHER" id="PTHR38340:SF1">
    <property type="entry name" value="S-LAYER PROTEIN"/>
    <property type="match status" value="1"/>
</dbReference>
<dbReference type="PRINTS" id="PR00313">
    <property type="entry name" value="CABNDNGRPT"/>
</dbReference>
<dbReference type="Pfam" id="PF00353">
    <property type="entry name" value="HemolysinCabind"/>
    <property type="match status" value="2"/>
</dbReference>
<dbReference type="GO" id="GO:0000272">
    <property type="term" value="P:polysaccharide catabolic process"/>
    <property type="evidence" value="ECO:0007669"/>
    <property type="project" value="InterPro"/>
</dbReference>
<gene>
    <name evidence="4" type="ORF">HNQ40_001717</name>
</gene>
<name>A0A7X0H5Y3_9BACT</name>
<dbReference type="Pfam" id="PF00404">
    <property type="entry name" value="Dockerin_1"/>
    <property type="match status" value="1"/>
</dbReference>
<dbReference type="SUPFAM" id="SSF49299">
    <property type="entry name" value="PKD domain"/>
    <property type="match status" value="1"/>
</dbReference>
<keyword evidence="2" id="KW-0964">Secreted</keyword>
<feature type="domain" description="PKD" evidence="3">
    <location>
        <begin position="346"/>
        <end position="404"/>
    </location>
</feature>
<dbReference type="Gene3D" id="2.150.10.10">
    <property type="entry name" value="Serralysin-like metalloprotease, C-terminal"/>
    <property type="match status" value="2"/>
</dbReference>
<protein>
    <recommendedName>
        <fullName evidence="3">PKD domain-containing protein</fullName>
    </recommendedName>
</protein>
<dbReference type="InterPro" id="IPR018511">
    <property type="entry name" value="Hemolysin-typ_Ca-bd_CS"/>
</dbReference>
<comment type="caution">
    <text evidence="4">The sequence shown here is derived from an EMBL/GenBank/DDBJ whole genome shotgun (WGS) entry which is preliminary data.</text>
</comment>
<reference evidence="4 5" key="1">
    <citation type="submission" date="2020-08" db="EMBL/GenBank/DDBJ databases">
        <title>Genomic Encyclopedia of Type Strains, Phase IV (KMG-IV): sequencing the most valuable type-strain genomes for metagenomic binning, comparative biology and taxonomic classification.</title>
        <authorList>
            <person name="Goeker M."/>
        </authorList>
    </citation>
    <scope>NUCLEOTIDE SEQUENCE [LARGE SCALE GENOMIC DNA]</scope>
    <source>
        <strain evidence="4 5">DSM 103725</strain>
    </source>
</reference>
<dbReference type="Proteomes" id="UP000541810">
    <property type="component" value="Unassembled WGS sequence"/>
</dbReference>
<comment type="subcellular location">
    <subcellularLocation>
        <location evidence="1">Secreted</location>
    </subcellularLocation>
</comment>
<dbReference type="SMART" id="SM00089">
    <property type="entry name" value="PKD"/>
    <property type="match status" value="1"/>
</dbReference>
<dbReference type="InterPro" id="IPR022409">
    <property type="entry name" value="PKD/Chitinase_dom"/>
</dbReference>
<dbReference type="Gene3D" id="2.60.40.10">
    <property type="entry name" value="Immunoglobulins"/>
    <property type="match status" value="1"/>
</dbReference>
<organism evidence="4 5">
    <name type="scientific">Algisphaera agarilytica</name>
    <dbReference type="NCBI Taxonomy" id="1385975"/>
    <lineage>
        <taxon>Bacteria</taxon>
        <taxon>Pseudomonadati</taxon>
        <taxon>Planctomycetota</taxon>
        <taxon>Phycisphaerae</taxon>
        <taxon>Phycisphaerales</taxon>
        <taxon>Phycisphaeraceae</taxon>
        <taxon>Algisphaera</taxon>
    </lineage>
</organism>
<evidence type="ECO:0000256" key="2">
    <source>
        <dbReference type="ARBA" id="ARBA00022525"/>
    </source>
</evidence>
<dbReference type="PANTHER" id="PTHR38340">
    <property type="entry name" value="S-LAYER PROTEIN"/>
    <property type="match status" value="1"/>
</dbReference>
<dbReference type="InterPro" id="IPR035986">
    <property type="entry name" value="PKD_dom_sf"/>
</dbReference>
<dbReference type="InterPro" id="IPR000601">
    <property type="entry name" value="PKD_dom"/>
</dbReference>
<dbReference type="EMBL" id="JACHGY010000001">
    <property type="protein sequence ID" value="MBB6429911.1"/>
    <property type="molecule type" value="Genomic_DNA"/>
</dbReference>
<dbReference type="InterPro" id="IPR001343">
    <property type="entry name" value="Hemolysn_Ca-bd"/>
</dbReference>
<dbReference type="Pfam" id="PF18911">
    <property type="entry name" value="PKD_4"/>
    <property type="match status" value="1"/>
</dbReference>
<proteinExistence type="predicted"/>
<dbReference type="InterPro" id="IPR002105">
    <property type="entry name" value="Dockerin_1_rpt"/>
</dbReference>
<dbReference type="GO" id="GO:0005509">
    <property type="term" value="F:calcium ion binding"/>
    <property type="evidence" value="ECO:0007669"/>
    <property type="project" value="InterPro"/>
</dbReference>
<dbReference type="SUPFAM" id="SSF51120">
    <property type="entry name" value="beta-Roll"/>
    <property type="match status" value="1"/>
</dbReference>
<dbReference type="GO" id="GO:0004553">
    <property type="term" value="F:hydrolase activity, hydrolyzing O-glycosyl compounds"/>
    <property type="evidence" value="ECO:0007669"/>
    <property type="project" value="InterPro"/>
</dbReference>
<dbReference type="InterPro" id="IPR018247">
    <property type="entry name" value="EF_Hand_1_Ca_BS"/>
</dbReference>
<evidence type="ECO:0000259" key="3">
    <source>
        <dbReference type="PROSITE" id="PS50093"/>
    </source>
</evidence>
<dbReference type="PROSITE" id="PS00330">
    <property type="entry name" value="HEMOLYSIN_CALCIUM"/>
    <property type="match status" value="3"/>
</dbReference>
<evidence type="ECO:0000313" key="4">
    <source>
        <dbReference type="EMBL" id="MBB6429911.1"/>
    </source>
</evidence>
<accession>A0A7X0H5Y3</accession>
<dbReference type="RefSeq" id="WP_221435437.1">
    <property type="nucleotide sequence ID" value="NZ_JACHGY010000001.1"/>
</dbReference>
<dbReference type="GO" id="GO:0005576">
    <property type="term" value="C:extracellular region"/>
    <property type="evidence" value="ECO:0007669"/>
    <property type="project" value="UniProtKB-SubCell"/>
</dbReference>
<dbReference type="CDD" id="cd00146">
    <property type="entry name" value="PKD"/>
    <property type="match status" value="1"/>
</dbReference>